<protein>
    <recommendedName>
        <fullName evidence="5">Putative 3-methyladenine DNA glycosylase</fullName>
        <ecNumber evidence="5">3.2.2.-</ecNumber>
    </recommendedName>
</protein>
<evidence type="ECO:0000256" key="2">
    <source>
        <dbReference type="ARBA" id="ARBA00022763"/>
    </source>
</evidence>
<evidence type="ECO:0000256" key="5">
    <source>
        <dbReference type="HAMAP-Rule" id="MF_00527"/>
    </source>
</evidence>
<dbReference type="EMBL" id="PPXC01000011">
    <property type="protein sequence ID" value="POH72792.1"/>
    <property type="molecule type" value="Genomic_DNA"/>
</dbReference>
<dbReference type="GO" id="GO:0003677">
    <property type="term" value="F:DNA binding"/>
    <property type="evidence" value="ECO:0007669"/>
    <property type="project" value="InterPro"/>
</dbReference>
<dbReference type="Pfam" id="PF02245">
    <property type="entry name" value="Pur_DNA_glyco"/>
    <property type="match status" value="1"/>
</dbReference>
<evidence type="ECO:0000256" key="1">
    <source>
        <dbReference type="ARBA" id="ARBA00009232"/>
    </source>
</evidence>
<keyword evidence="3 5" id="KW-0378">Hydrolase</keyword>
<dbReference type="Gene3D" id="3.10.300.10">
    <property type="entry name" value="Methylpurine-DNA glycosylase (MPG)"/>
    <property type="match status" value="1"/>
</dbReference>
<dbReference type="GO" id="GO:0003905">
    <property type="term" value="F:alkylbase DNA N-glycosylase activity"/>
    <property type="evidence" value="ECO:0007669"/>
    <property type="project" value="InterPro"/>
</dbReference>
<dbReference type="PANTHER" id="PTHR10429:SF0">
    <property type="entry name" value="DNA-3-METHYLADENINE GLYCOSYLASE"/>
    <property type="match status" value="1"/>
</dbReference>
<dbReference type="GO" id="GO:0006284">
    <property type="term" value="P:base-excision repair"/>
    <property type="evidence" value="ECO:0007669"/>
    <property type="project" value="InterPro"/>
</dbReference>
<dbReference type="EC" id="3.2.2.-" evidence="5"/>
<reference evidence="6 7" key="1">
    <citation type="submission" date="2018-01" db="EMBL/GenBank/DDBJ databases">
        <title>Arthrobacter sp. nov., from glaciers in China.</title>
        <authorList>
            <person name="Liu Q."/>
            <person name="Xin Y.-H."/>
        </authorList>
    </citation>
    <scope>NUCLEOTIDE SEQUENCE [LARGE SCALE GENOMIC DNA]</scope>
    <source>
        <strain evidence="6 7">HLT2-12-2</strain>
    </source>
</reference>
<evidence type="ECO:0000256" key="3">
    <source>
        <dbReference type="ARBA" id="ARBA00022801"/>
    </source>
</evidence>
<dbReference type="OrthoDB" id="9794313at2"/>
<dbReference type="InterPro" id="IPR036995">
    <property type="entry name" value="MPG_sf"/>
</dbReference>
<dbReference type="NCBIfam" id="TIGR00567">
    <property type="entry name" value="3mg"/>
    <property type="match status" value="1"/>
</dbReference>
<dbReference type="PANTHER" id="PTHR10429">
    <property type="entry name" value="DNA-3-METHYLADENINE GLYCOSYLASE"/>
    <property type="match status" value="1"/>
</dbReference>
<dbReference type="NCBIfam" id="NF002003">
    <property type="entry name" value="PRK00802.1-3"/>
    <property type="match status" value="1"/>
</dbReference>
<evidence type="ECO:0000313" key="7">
    <source>
        <dbReference type="Proteomes" id="UP000237061"/>
    </source>
</evidence>
<dbReference type="CDD" id="cd00540">
    <property type="entry name" value="AAG"/>
    <property type="match status" value="1"/>
</dbReference>
<dbReference type="Proteomes" id="UP000237061">
    <property type="component" value="Unassembled WGS sequence"/>
</dbReference>
<dbReference type="InterPro" id="IPR003180">
    <property type="entry name" value="MPG"/>
</dbReference>
<organism evidence="6 7">
    <name type="scientific">Arthrobacter glacialis</name>
    <dbReference type="NCBI Taxonomy" id="1664"/>
    <lineage>
        <taxon>Bacteria</taxon>
        <taxon>Bacillati</taxon>
        <taxon>Actinomycetota</taxon>
        <taxon>Actinomycetes</taxon>
        <taxon>Micrococcales</taxon>
        <taxon>Micrococcaceae</taxon>
        <taxon>Arthrobacter</taxon>
    </lineage>
</organism>
<name>A0A2S3ZUZ9_ARTGL</name>
<accession>A0A2S3ZUZ9</accession>
<dbReference type="RefSeq" id="WP_103466476.1">
    <property type="nucleotide sequence ID" value="NZ_PPXB01000010.1"/>
</dbReference>
<comment type="caution">
    <text evidence="6">The sequence shown here is derived from an EMBL/GenBank/DDBJ whole genome shotgun (WGS) entry which is preliminary data.</text>
</comment>
<keyword evidence="4 5" id="KW-0234">DNA repair</keyword>
<gene>
    <name evidence="6" type="ORF">CVS27_14385</name>
</gene>
<dbReference type="HAMAP" id="MF_00527">
    <property type="entry name" value="3MGH"/>
    <property type="match status" value="1"/>
</dbReference>
<evidence type="ECO:0000256" key="4">
    <source>
        <dbReference type="ARBA" id="ARBA00023204"/>
    </source>
</evidence>
<keyword evidence="7" id="KW-1185">Reference proteome</keyword>
<dbReference type="SUPFAM" id="SSF50486">
    <property type="entry name" value="FMT C-terminal domain-like"/>
    <property type="match status" value="1"/>
</dbReference>
<proteinExistence type="inferred from homology"/>
<dbReference type="AlphaFoldDB" id="A0A2S3ZUZ9"/>
<keyword evidence="2 5" id="KW-0227">DNA damage</keyword>
<evidence type="ECO:0000313" key="6">
    <source>
        <dbReference type="EMBL" id="POH72792.1"/>
    </source>
</evidence>
<sequence>MSTPMDLLELLQRPATEVAPYLLGALVRHESPQGPVVVRLSEVEAYLGPADSADPDPGAHSYRGKTNRNAVMFGPPGHLYVYFTYGMHFCANLVCCPEGTSSGCLMRAGEIVEGLELARSRRPTAKNDAELARGPARLAKAMGFGREHNGLGALQGEVSVTLPDTPAKNVMSGPRVGISGPGGTADYPWRFWIDGDPTVSAFKPGVVRTPRRPAPIAPRTQ</sequence>
<dbReference type="InterPro" id="IPR011034">
    <property type="entry name" value="Formyl_transferase-like_C_sf"/>
</dbReference>
<comment type="similarity">
    <text evidence="1 5">Belongs to the DNA glycosylase MPG family.</text>
</comment>